<feature type="compositionally biased region" description="Polar residues" evidence="1">
    <location>
        <begin position="15"/>
        <end position="26"/>
    </location>
</feature>
<feature type="region of interest" description="Disordered" evidence="1">
    <location>
        <begin position="1"/>
        <end position="109"/>
    </location>
</feature>
<dbReference type="EMBL" id="MNAD01001386">
    <property type="protein sequence ID" value="OJT05788.1"/>
    <property type="molecule type" value="Genomic_DNA"/>
</dbReference>
<dbReference type="PANTHER" id="PTHR22957">
    <property type="entry name" value="TBC1 DOMAIN FAMILY MEMBER GTPASE-ACTIVATING PROTEIN"/>
    <property type="match status" value="1"/>
</dbReference>
<dbReference type="Gene3D" id="1.10.472.80">
    <property type="entry name" value="Ypt/Rab-GAP domain of gyp1p, domain 3"/>
    <property type="match status" value="1"/>
</dbReference>
<dbReference type="SUPFAM" id="SSF47923">
    <property type="entry name" value="Ypt/Rab-GAP domain of gyp1p"/>
    <property type="match status" value="1"/>
</dbReference>
<dbReference type="GO" id="GO:0005096">
    <property type="term" value="F:GTPase activator activity"/>
    <property type="evidence" value="ECO:0007669"/>
    <property type="project" value="TreeGrafter"/>
</dbReference>
<dbReference type="Proteomes" id="UP000184267">
    <property type="component" value="Unassembled WGS sequence"/>
</dbReference>
<dbReference type="STRING" id="154538.A0A1M2VE22"/>
<dbReference type="FunFam" id="1.10.472.80:FF:000001">
    <property type="entry name" value="TBC1 domain family member 22B"/>
    <property type="match status" value="1"/>
</dbReference>
<dbReference type="InterPro" id="IPR000195">
    <property type="entry name" value="Rab-GAP-TBC_dom"/>
</dbReference>
<dbReference type="PANTHER" id="PTHR22957:SF26">
    <property type="entry name" value="LD44506P"/>
    <property type="match status" value="1"/>
</dbReference>
<dbReference type="GO" id="GO:0005794">
    <property type="term" value="C:Golgi apparatus"/>
    <property type="evidence" value="ECO:0007669"/>
    <property type="project" value="TreeGrafter"/>
</dbReference>
<keyword evidence="4" id="KW-1185">Reference proteome</keyword>
<sequence length="410" mass="46272">MAARPPPARPHIGLNPSNKFSSYSNNDWGEDDAWDSASDSESANKPDWKRSKARASSSTGTSAPKPVPRPTLNNSSTTLAFSYTHVHAPSSYPPKGEQQGPPGARNGWTIVRKSTDRGSLDSRESGHVNHAGYDELEADMVIGDMESDVDDRVAAHTAKPRYEQGTLREDAEEIVNDPLCLLQRQSEKSSSKSKHGIDSVGGDTEKLMREHSIRTNRRTRFINCITRDDVDIDTDPEDFDTALLTDNIRMAVEADTFWCLSRLLDGIQDNYIAGQPGIHRSVKRMAELVARIDAPLSAHLDVENVEFMQFAFRWMNCLLMREISVQNTIRMWDTYLAEGTDAFSQFHLYVCSAFLVRWSKKLQEMDFQGIIMFLQSLPTQDWGDHEIEMLLSEAFVHYSTWHNAQSHFGK</sequence>
<name>A0A1M2VE22_TRAPU</name>
<accession>A0A1M2VE22</accession>
<organism evidence="3 4">
    <name type="scientific">Trametes pubescens</name>
    <name type="common">White-rot fungus</name>
    <dbReference type="NCBI Taxonomy" id="154538"/>
    <lineage>
        <taxon>Eukaryota</taxon>
        <taxon>Fungi</taxon>
        <taxon>Dikarya</taxon>
        <taxon>Basidiomycota</taxon>
        <taxon>Agaricomycotina</taxon>
        <taxon>Agaricomycetes</taxon>
        <taxon>Polyporales</taxon>
        <taxon>Polyporaceae</taxon>
        <taxon>Trametes</taxon>
    </lineage>
</organism>
<dbReference type="OMA" id="ARNGWTI"/>
<reference evidence="3 4" key="1">
    <citation type="submission" date="2016-10" db="EMBL/GenBank/DDBJ databases">
        <title>Genome sequence of the basidiomycete white-rot fungus Trametes pubescens.</title>
        <authorList>
            <person name="Makela M.R."/>
            <person name="Granchi Z."/>
            <person name="Peng M."/>
            <person name="De Vries R.P."/>
            <person name="Grigoriev I."/>
            <person name="Riley R."/>
            <person name="Hilden K."/>
        </authorList>
    </citation>
    <scope>NUCLEOTIDE SEQUENCE [LARGE SCALE GENOMIC DNA]</scope>
    <source>
        <strain evidence="3 4">FBCC735</strain>
    </source>
</reference>
<feature type="region of interest" description="Disordered" evidence="1">
    <location>
        <begin position="185"/>
        <end position="205"/>
    </location>
</feature>
<proteinExistence type="predicted"/>
<protein>
    <submittedName>
        <fullName evidence="3">GTPase-activating protein gyp1</fullName>
    </submittedName>
</protein>
<evidence type="ECO:0000256" key="1">
    <source>
        <dbReference type="SAM" id="MobiDB-lite"/>
    </source>
</evidence>
<evidence type="ECO:0000313" key="3">
    <source>
        <dbReference type="EMBL" id="OJT05788.1"/>
    </source>
</evidence>
<dbReference type="AlphaFoldDB" id="A0A1M2VE22"/>
<dbReference type="PROSITE" id="PS50086">
    <property type="entry name" value="TBC_RABGAP"/>
    <property type="match status" value="1"/>
</dbReference>
<gene>
    <name evidence="3" type="ORF">TRAPUB_3367</name>
</gene>
<dbReference type="InterPro" id="IPR035969">
    <property type="entry name" value="Rab-GAP_TBC_sf"/>
</dbReference>
<feature type="domain" description="Rab-GAP TBC" evidence="2">
    <location>
        <begin position="144"/>
        <end position="339"/>
    </location>
</feature>
<dbReference type="Pfam" id="PF00566">
    <property type="entry name" value="RabGAP-TBC"/>
    <property type="match status" value="1"/>
</dbReference>
<dbReference type="OrthoDB" id="26371at2759"/>
<feature type="compositionally biased region" description="Polar residues" evidence="1">
    <location>
        <begin position="71"/>
        <end position="81"/>
    </location>
</feature>
<evidence type="ECO:0000259" key="2">
    <source>
        <dbReference type="PROSITE" id="PS50086"/>
    </source>
</evidence>
<evidence type="ECO:0000313" key="4">
    <source>
        <dbReference type="Proteomes" id="UP000184267"/>
    </source>
</evidence>
<dbReference type="SMART" id="SM00164">
    <property type="entry name" value="TBC"/>
    <property type="match status" value="1"/>
</dbReference>
<comment type="caution">
    <text evidence="3">The sequence shown here is derived from an EMBL/GenBank/DDBJ whole genome shotgun (WGS) entry which is preliminary data.</text>
</comment>